<evidence type="ECO:0000256" key="1">
    <source>
        <dbReference type="ARBA" id="ARBA00022448"/>
    </source>
</evidence>
<dbReference type="GO" id="GO:0006606">
    <property type="term" value="P:protein import into nucleus"/>
    <property type="evidence" value="ECO:0007669"/>
    <property type="project" value="TreeGrafter"/>
</dbReference>
<dbReference type="InterPro" id="IPR007252">
    <property type="entry name" value="Nup84/Nup107"/>
</dbReference>
<keyword evidence="4 7" id="KW-0811">Translocation</keyword>
<dbReference type="OrthoDB" id="3098at2759"/>
<keyword evidence="10" id="KW-1185">Reference proteome</keyword>
<dbReference type="GO" id="GO:0000973">
    <property type="term" value="P:post-transcriptional tethering of RNA polymerase II gene DNA at nuclear periphery"/>
    <property type="evidence" value="ECO:0007669"/>
    <property type="project" value="TreeGrafter"/>
</dbReference>
<evidence type="ECO:0000256" key="5">
    <source>
        <dbReference type="ARBA" id="ARBA00023132"/>
    </source>
</evidence>
<keyword evidence="3" id="KW-0653">Protein transport</keyword>
<dbReference type="RefSeq" id="XP_027616857.1">
    <property type="nucleotide sequence ID" value="XM_027761056.1"/>
</dbReference>
<dbReference type="Proteomes" id="UP000287166">
    <property type="component" value="Unassembled WGS sequence"/>
</dbReference>
<dbReference type="GeneID" id="38782861"/>
<dbReference type="PANTHER" id="PTHR13003">
    <property type="entry name" value="NUP107-RELATED"/>
    <property type="match status" value="1"/>
</dbReference>
<feature type="region of interest" description="Disordered" evidence="8">
    <location>
        <begin position="159"/>
        <end position="182"/>
    </location>
</feature>
<protein>
    <recommendedName>
        <fullName evidence="7">Nuclear pore complex protein</fullName>
    </recommendedName>
</protein>
<evidence type="ECO:0000256" key="6">
    <source>
        <dbReference type="ARBA" id="ARBA00023242"/>
    </source>
</evidence>
<dbReference type="FunCoup" id="A0A401GW04">
    <property type="interactions" value="601"/>
</dbReference>
<dbReference type="Gene3D" id="1.20.190.50">
    <property type="match status" value="1"/>
</dbReference>
<keyword evidence="5 7" id="KW-0906">Nuclear pore complex</keyword>
<name>A0A401GW04_9APHY</name>
<evidence type="ECO:0000256" key="2">
    <source>
        <dbReference type="ARBA" id="ARBA00022816"/>
    </source>
</evidence>
<gene>
    <name evidence="9" type="ORF">SCP_0804680</name>
</gene>
<proteinExistence type="inferred from homology"/>
<evidence type="ECO:0000256" key="4">
    <source>
        <dbReference type="ARBA" id="ARBA00023010"/>
    </source>
</evidence>
<evidence type="ECO:0000256" key="8">
    <source>
        <dbReference type="SAM" id="MobiDB-lite"/>
    </source>
</evidence>
<dbReference type="GO" id="GO:0006406">
    <property type="term" value="P:mRNA export from nucleus"/>
    <property type="evidence" value="ECO:0007669"/>
    <property type="project" value="TreeGrafter"/>
</dbReference>
<keyword evidence="7" id="KW-0472">Membrane</keyword>
<reference evidence="9 10" key="1">
    <citation type="journal article" date="2018" name="Sci. Rep.">
        <title>Genome sequence of the cauliflower mushroom Sparassis crispa (Hanabiratake) and its association with beneficial usage.</title>
        <authorList>
            <person name="Kiyama R."/>
            <person name="Furutani Y."/>
            <person name="Kawaguchi K."/>
            <person name="Nakanishi T."/>
        </authorList>
    </citation>
    <scope>NUCLEOTIDE SEQUENCE [LARGE SCALE GENOMIC DNA]</scope>
</reference>
<keyword evidence="1 7" id="KW-0813">Transport</keyword>
<evidence type="ECO:0000313" key="9">
    <source>
        <dbReference type="EMBL" id="GBE85944.1"/>
    </source>
</evidence>
<keyword evidence="2" id="KW-0509">mRNA transport</keyword>
<dbReference type="InParanoid" id="A0A401GW04"/>
<organism evidence="9 10">
    <name type="scientific">Sparassis crispa</name>
    <dbReference type="NCBI Taxonomy" id="139825"/>
    <lineage>
        <taxon>Eukaryota</taxon>
        <taxon>Fungi</taxon>
        <taxon>Dikarya</taxon>
        <taxon>Basidiomycota</taxon>
        <taxon>Agaricomycotina</taxon>
        <taxon>Agaricomycetes</taxon>
        <taxon>Polyporales</taxon>
        <taxon>Sparassidaceae</taxon>
        <taxon>Sparassis</taxon>
    </lineage>
</organism>
<dbReference type="GO" id="GO:0031965">
    <property type="term" value="C:nuclear membrane"/>
    <property type="evidence" value="ECO:0007669"/>
    <property type="project" value="UniProtKB-SubCell"/>
</dbReference>
<comment type="subcellular location">
    <subcellularLocation>
        <location evidence="7">Nucleus</location>
        <location evidence="7">Nuclear pore complex</location>
    </subcellularLocation>
    <subcellularLocation>
        <location evidence="7">Nucleus membrane</location>
    </subcellularLocation>
</comment>
<keyword evidence="6 7" id="KW-0539">Nucleus</keyword>
<dbReference type="GO" id="GO:0017056">
    <property type="term" value="F:structural constituent of nuclear pore"/>
    <property type="evidence" value="ECO:0007669"/>
    <property type="project" value="UniProtKB-UniRule"/>
</dbReference>
<dbReference type="PANTHER" id="PTHR13003:SF2">
    <property type="entry name" value="NUCLEAR PORE COMPLEX PROTEIN NUP107"/>
    <property type="match status" value="1"/>
</dbReference>
<dbReference type="Pfam" id="PF04121">
    <property type="entry name" value="Nup84_Nup100"/>
    <property type="match status" value="1"/>
</dbReference>
<dbReference type="STRING" id="139825.A0A401GW04"/>
<dbReference type="Gene3D" id="1.10.3450.20">
    <property type="match status" value="1"/>
</dbReference>
<dbReference type="GO" id="GO:0031080">
    <property type="term" value="C:nuclear pore outer ring"/>
    <property type="evidence" value="ECO:0007669"/>
    <property type="project" value="TreeGrafter"/>
</dbReference>
<evidence type="ECO:0000256" key="7">
    <source>
        <dbReference type="RuleBase" id="RU365072"/>
    </source>
</evidence>
<sequence>MSEALYASCAEALSACQSTKDDLAALLHPETGFAPRLRQICHDRLADVERDYAIDEPVSLHEQQALRMESDTWALLQALIPLRKTIPQQYPDPRALLATNPYTPPASLAQSIMHASPLLSALVVVREWLHESAPNPSALSPGAATGYWKFTRHVVTQDKRTGQTGGGVIGEMDPDAVNRTGNDRKTLAVDDATYDKALVQTLFAQVRAGQLDEAVELCRRAHQPWRAASIRGALLFQWRAIANEPREDDMMEEDGVDDYSGWRGNLHRKLWKSTCTRAALTQNLSVVERALYAALAPSAQTSGPLGAVCRTWSDHLWAMVSVACEDRLSSGLAGLESECFWEGGQAVVEVPENLTRKPTEGSFQEKEEEEWEGAVFKGLESLSDVNVEEGPPATNPYHVTQLLIILDRTDQLLQAFATGLRSGLYDPTLPEYPTMTRFFAHLCLFLQMIEINVPPLAMQVILEAYLQVLEAAGQRELIAMYAGALGDNAIERYAMFLTSLELSADLEERRLALNRAREHGLDMHRVAIVTAERTIETAFSVLSAAKGPLPSIIGMQPPPTDAELLLVRSIEWTTFVHATFNTALEQANIILRYFLGCGRVRLAKQLLDKLPPELGAIREPEARANEYYHYRRFFLVWESLERVVECQALEVPQLNKDARVAWLSHYKVLLEQAREQVLNLLTTDWLVSDVERNGNDRRRQELIRIRQIFIPELIIRLHAMLYASRVKFPENLKHALSLANVVADSRYKLYEDFVGQDGRRLGDYLAARINTGLTFVCGSNAVVFALRTHLAPVPITASSSSTMDAFFTIAAPIPEEIETPVAIPADFDTGGGPGTSSGCSIA</sequence>
<dbReference type="EMBL" id="BFAD01000008">
    <property type="protein sequence ID" value="GBE85944.1"/>
    <property type="molecule type" value="Genomic_DNA"/>
</dbReference>
<accession>A0A401GW04</accession>
<comment type="caution">
    <text evidence="9">The sequence shown here is derived from an EMBL/GenBank/DDBJ whole genome shotgun (WGS) entry which is preliminary data.</text>
</comment>
<evidence type="ECO:0000313" key="10">
    <source>
        <dbReference type="Proteomes" id="UP000287166"/>
    </source>
</evidence>
<evidence type="ECO:0000256" key="3">
    <source>
        <dbReference type="ARBA" id="ARBA00022927"/>
    </source>
</evidence>
<comment type="subunit">
    <text evidence="7">Part of the nuclear pore complex (NPC).</text>
</comment>
<comment type="similarity">
    <text evidence="7">Belongs to the nucleoporin Nup84/Nup107 family.</text>
</comment>
<dbReference type="AlphaFoldDB" id="A0A401GW04"/>
<comment type="function">
    <text evidence="7">Functions as a component of the nuclear pore complex (NPC).</text>
</comment>